<evidence type="ECO:0000256" key="2">
    <source>
        <dbReference type="ARBA" id="ARBA00009477"/>
    </source>
</evidence>
<dbReference type="NCBIfam" id="TIGR01730">
    <property type="entry name" value="RND_mfp"/>
    <property type="match status" value="1"/>
</dbReference>
<organism evidence="8 9">
    <name type="scientific">Duncaniella muris</name>
    <dbReference type="NCBI Taxonomy" id="2094150"/>
    <lineage>
        <taxon>Bacteria</taxon>
        <taxon>Pseudomonadati</taxon>
        <taxon>Bacteroidota</taxon>
        <taxon>Bacteroidia</taxon>
        <taxon>Bacteroidales</taxon>
        <taxon>Muribaculaceae</taxon>
        <taxon>Duncaniella</taxon>
    </lineage>
</organism>
<evidence type="ECO:0000256" key="3">
    <source>
        <dbReference type="SAM" id="Coils"/>
    </source>
</evidence>
<dbReference type="Proteomes" id="UP000244905">
    <property type="component" value="Unassembled WGS sequence"/>
</dbReference>
<comment type="subcellular location">
    <subcellularLocation>
        <location evidence="1">Cell envelope</location>
    </subcellularLocation>
</comment>
<dbReference type="EMBL" id="PUEC01000002">
    <property type="protein sequence ID" value="PWB04231.1"/>
    <property type="molecule type" value="Genomic_DNA"/>
</dbReference>
<gene>
    <name evidence="8" type="ORF">C5O23_01340</name>
</gene>
<evidence type="ECO:0000256" key="1">
    <source>
        <dbReference type="ARBA" id="ARBA00004196"/>
    </source>
</evidence>
<evidence type="ECO:0000259" key="7">
    <source>
        <dbReference type="Pfam" id="PF25967"/>
    </source>
</evidence>
<dbReference type="Pfam" id="PF25876">
    <property type="entry name" value="HH_MFP_RND"/>
    <property type="match status" value="1"/>
</dbReference>
<evidence type="ECO:0000259" key="6">
    <source>
        <dbReference type="Pfam" id="PF25944"/>
    </source>
</evidence>
<reference evidence="9" key="1">
    <citation type="submission" date="2018-02" db="EMBL/GenBank/DDBJ databases">
        <authorList>
            <person name="Clavel T."/>
            <person name="Strowig T."/>
        </authorList>
    </citation>
    <scope>NUCLEOTIDE SEQUENCE [LARGE SCALE GENOMIC DNA]</scope>
    <source>
        <strain evidence="9">DSM 103720</strain>
    </source>
</reference>
<feature type="domain" description="Multidrug resistance protein MdtA-like C-terminal permuted SH3" evidence="7">
    <location>
        <begin position="290"/>
        <end position="351"/>
    </location>
</feature>
<dbReference type="SUPFAM" id="SSF111369">
    <property type="entry name" value="HlyD-like secretion proteins"/>
    <property type="match status" value="1"/>
</dbReference>
<dbReference type="Pfam" id="PF25944">
    <property type="entry name" value="Beta-barrel_RND"/>
    <property type="match status" value="1"/>
</dbReference>
<dbReference type="GO" id="GO:0022857">
    <property type="term" value="F:transmembrane transporter activity"/>
    <property type="evidence" value="ECO:0007669"/>
    <property type="project" value="InterPro"/>
</dbReference>
<dbReference type="GO" id="GO:0030313">
    <property type="term" value="C:cell envelope"/>
    <property type="evidence" value="ECO:0007669"/>
    <property type="project" value="UniProtKB-SubCell"/>
</dbReference>
<evidence type="ECO:0000313" key="9">
    <source>
        <dbReference type="Proteomes" id="UP000244905"/>
    </source>
</evidence>
<dbReference type="Pfam" id="PF25967">
    <property type="entry name" value="RND-MFP_C"/>
    <property type="match status" value="1"/>
</dbReference>
<feature type="domain" description="Multidrug resistance protein MdtA-like beta-barrel" evidence="6">
    <location>
        <begin position="199"/>
        <end position="283"/>
    </location>
</feature>
<dbReference type="PRINTS" id="PR01490">
    <property type="entry name" value="RTXTOXIND"/>
</dbReference>
<dbReference type="GO" id="GO:0005886">
    <property type="term" value="C:plasma membrane"/>
    <property type="evidence" value="ECO:0007669"/>
    <property type="project" value="TreeGrafter"/>
</dbReference>
<dbReference type="Gene3D" id="2.40.50.100">
    <property type="match status" value="1"/>
</dbReference>
<keyword evidence="3" id="KW-0175">Coiled coil</keyword>
<accession>A0A2V1ISU7</accession>
<dbReference type="Gene3D" id="1.10.287.470">
    <property type="entry name" value="Helix hairpin bin"/>
    <property type="match status" value="1"/>
</dbReference>
<dbReference type="PANTHER" id="PTHR30158">
    <property type="entry name" value="ACRA/E-RELATED COMPONENT OF DRUG EFFLUX TRANSPORTER"/>
    <property type="match status" value="1"/>
</dbReference>
<comment type="caution">
    <text evidence="8">The sequence shown here is derived from an EMBL/GenBank/DDBJ whole genome shotgun (WGS) entry which is preliminary data.</text>
</comment>
<proteinExistence type="inferred from homology"/>
<dbReference type="AlphaFoldDB" id="A0A2V1ISU7"/>
<dbReference type="InterPro" id="IPR058627">
    <property type="entry name" value="MdtA-like_C"/>
</dbReference>
<evidence type="ECO:0000313" key="8">
    <source>
        <dbReference type="EMBL" id="PWB04231.1"/>
    </source>
</evidence>
<name>A0A2V1ISU7_9BACT</name>
<dbReference type="Gene3D" id="2.40.420.20">
    <property type="match status" value="1"/>
</dbReference>
<keyword evidence="9" id="KW-1185">Reference proteome</keyword>
<comment type="similarity">
    <text evidence="2">Belongs to the membrane fusion protein (MFP) (TC 8.A.1) family.</text>
</comment>
<protein>
    <submittedName>
        <fullName evidence="8">Efflux RND transporter periplasmic adaptor subunit</fullName>
    </submittedName>
</protein>
<dbReference type="Gene3D" id="2.40.30.170">
    <property type="match status" value="1"/>
</dbReference>
<dbReference type="PANTHER" id="PTHR30158:SF23">
    <property type="entry name" value="MULTIDRUG RESISTANCE PROTEIN MEXA"/>
    <property type="match status" value="1"/>
</dbReference>
<dbReference type="InterPro" id="IPR058625">
    <property type="entry name" value="MdtA-like_BSH"/>
</dbReference>
<dbReference type="GO" id="GO:0046677">
    <property type="term" value="P:response to antibiotic"/>
    <property type="evidence" value="ECO:0007669"/>
    <property type="project" value="TreeGrafter"/>
</dbReference>
<evidence type="ECO:0000259" key="4">
    <source>
        <dbReference type="Pfam" id="PF25876"/>
    </source>
</evidence>
<sequence>MMLAAVALFPSCSKNQQQMQQGAAPEIATITLSPQSADLQSTYPATIKGKTDIEIRPQVTGFITKVLVDEGQRVRKGQTLFTLDQVTFQAAVDQARAAVSTAQTAVNTAKMTADSKKTLFDKNIISEYEYQLSQNSLAQAESQLANAKAALASAQKNLAYTVVTAPSDGVVGSIPNREGSLASPSSAQPLTTVSDNSQVYAYFSLTEKDLLNMVGEGERTIEAAIKAMPEVQLRLSDGSLYPLSGKVATVSGVIDNSTGASSVRALFNNPSGVLRSGATGQIILPENKENVIIIPQKATFELQDRRFAYVVNDSNKIVSTPITIEANNDGKNFVVTSGLQAGQRIAIEGVGTKLADGMAITPVEPKAAPADAAAAAQTAQK</sequence>
<feature type="domain" description="Multidrug resistance protein MdtA-like barrel-sandwich hybrid" evidence="5">
    <location>
        <begin position="53"/>
        <end position="193"/>
    </location>
</feature>
<dbReference type="Pfam" id="PF25917">
    <property type="entry name" value="BSH_RND"/>
    <property type="match status" value="1"/>
</dbReference>
<dbReference type="InterPro" id="IPR058624">
    <property type="entry name" value="MdtA-like_HH"/>
</dbReference>
<feature type="domain" description="Multidrug resistance protein MdtA-like alpha-helical hairpin" evidence="4">
    <location>
        <begin position="92"/>
        <end position="161"/>
    </location>
</feature>
<feature type="coiled-coil region" evidence="3">
    <location>
        <begin position="130"/>
        <end position="157"/>
    </location>
</feature>
<dbReference type="InterPro" id="IPR058626">
    <property type="entry name" value="MdtA-like_b-barrel"/>
</dbReference>
<evidence type="ECO:0000259" key="5">
    <source>
        <dbReference type="Pfam" id="PF25917"/>
    </source>
</evidence>
<dbReference type="InterPro" id="IPR006143">
    <property type="entry name" value="RND_pump_MFP"/>
</dbReference>